<gene>
    <name evidence="2" type="ORF">EYR41_008960</name>
</gene>
<feature type="compositionally biased region" description="Low complexity" evidence="1">
    <location>
        <begin position="128"/>
        <end position="146"/>
    </location>
</feature>
<reference evidence="2 3" key="1">
    <citation type="submission" date="2019-03" db="EMBL/GenBank/DDBJ databases">
        <title>Nematode-trapping fungi genome.</title>
        <authorList>
            <person name="Vidal-Diez De Ulzurrun G."/>
        </authorList>
    </citation>
    <scope>NUCLEOTIDE SEQUENCE [LARGE SCALE GENOMIC DNA]</scope>
    <source>
        <strain evidence="2 3">TWF154</strain>
    </source>
</reference>
<dbReference type="Proteomes" id="UP000297595">
    <property type="component" value="Unassembled WGS sequence"/>
</dbReference>
<feature type="compositionally biased region" description="Polar residues" evidence="1">
    <location>
        <begin position="70"/>
        <end position="82"/>
    </location>
</feature>
<proteinExistence type="predicted"/>
<evidence type="ECO:0000313" key="3">
    <source>
        <dbReference type="Proteomes" id="UP000297595"/>
    </source>
</evidence>
<evidence type="ECO:0000313" key="2">
    <source>
        <dbReference type="EMBL" id="TGJ64955.1"/>
    </source>
</evidence>
<organism evidence="2 3">
    <name type="scientific">Orbilia oligospora</name>
    <name type="common">Nematode-trapping fungus</name>
    <name type="synonym">Arthrobotrys oligospora</name>
    <dbReference type="NCBI Taxonomy" id="2813651"/>
    <lineage>
        <taxon>Eukaryota</taxon>
        <taxon>Fungi</taxon>
        <taxon>Dikarya</taxon>
        <taxon>Ascomycota</taxon>
        <taxon>Pezizomycotina</taxon>
        <taxon>Orbiliomycetes</taxon>
        <taxon>Orbiliales</taxon>
        <taxon>Orbiliaceae</taxon>
        <taxon>Orbilia</taxon>
    </lineage>
</organism>
<accession>A0A7C8KUT2</accession>
<feature type="region of interest" description="Disordered" evidence="1">
    <location>
        <begin position="70"/>
        <end position="98"/>
    </location>
</feature>
<protein>
    <submittedName>
        <fullName evidence="2">Uncharacterized protein</fullName>
    </submittedName>
</protein>
<feature type="region of interest" description="Disordered" evidence="1">
    <location>
        <begin position="31"/>
        <end position="51"/>
    </location>
</feature>
<comment type="caution">
    <text evidence="2">The sequence shown here is derived from an EMBL/GenBank/DDBJ whole genome shotgun (WGS) entry which is preliminary data.</text>
</comment>
<sequence>MPLSPACSPIFEFPTEMATSLVIPKISIRAHSETKSQASSPRINLKSSLTTKSRSRTGIPIIIETNCDTRSSELGATGQSGDKFSRGPTLGESDSSYFKVGAESDDEDYVVDEYSHAGQKSTEPVVYSKSLSTPHSPESSISSQPSLAEQCLMQKGFRVEVREYDAKKTEGSEQNDGSEPDQGCCGCFGWLAAFWKRGT</sequence>
<feature type="region of interest" description="Disordered" evidence="1">
    <location>
        <begin position="164"/>
        <end position="184"/>
    </location>
</feature>
<name>A0A7C8KUT2_ORBOL</name>
<dbReference type="EMBL" id="SOZJ01000006">
    <property type="protein sequence ID" value="TGJ64955.1"/>
    <property type="molecule type" value="Genomic_DNA"/>
</dbReference>
<evidence type="ECO:0000256" key="1">
    <source>
        <dbReference type="SAM" id="MobiDB-lite"/>
    </source>
</evidence>
<feature type="region of interest" description="Disordered" evidence="1">
    <location>
        <begin position="115"/>
        <end position="147"/>
    </location>
</feature>
<dbReference type="AlphaFoldDB" id="A0A7C8KUT2"/>